<evidence type="ECO:0000313" key="5">
    <source>
        <dbReference type="EMBL" id="KFK32760.1"/>
    </source>
</evidence>
<dbReference type="Pfam" id="PF03791">
    <property type="entry name" value="KNOX2"/>
    <property type="match status" value="1"/>
</dbReference>
<dbReference type="Pfam" id="PF03790">
    <property type="entry name" value="KNOX1"/>
    <property type="match status" value="1"/>
</dbReference>
<evidence type="ECO:0000259" key="4">
    <source>
        <dbReference type="SMART" id="SM01256"/>
    </source>
</evidence>
<dbReference type="EMBL" id="CM002874">
    <property type="protein sequence ID" value="KFK32760.1"/>
    <property type="molecule type" value="Genomic_DNA"/>
</dbReference>
<name>A0A087GSA8_ARAAL</name>
<keyword evidence="6" id="KW-1185">Reference proteome</keyword>
<reference evidence="6" key="1">
    <citation type="journal article" date="2015" name="Nat. Plants">
        <title>Genome expansion of Arabis alpina linked with retrotransposition and reduced symmetric DNA methylation.</title>
        <authorList>
            <person name="Willing E.M."/>
            <person name="Rawat V."/>
            <person name="Mandakova T."/>
            <person name="Maumus F."/>
            <person name="James G.V."/>
            <person name="Nordstroem K.J."/>
            <person name="Becker C."/>
            <person name="Warthmann N."/>
            <person name="Chica C."/>
            <person name="Szarzynska B."/>
            <person name="Zytnicki M."/>
            <person name="Albani M.C."/>
            <person name="Kiefer C."/>
            <person name="Bergonzi S."/>
            <person name="Castaings L."/>
            <person name="Mateos J.L."/>
            <person name="Berns M.C."/>
            <person name="Bujdoso N."/>
            <person name="Piofczyk T."/>
            <person name="de Lorenzo L."/>
            <person name="Barrero-Sicilia C."/>
            <person name="Mateos I."/>
            <person name="Piednoel M."/>
            <person name="Hagmann J."/>
            <person name="Chen-Min-Tao R."/>
            <person name="Iglesias-Fernandez R."/>
            <person name="Schuster S.C."/>
            <person name="Alonso-Blanco C."/>
            <person name="Roudier F."/>
            <person name="Carbonero P."/>
            <person name="Paz-Ares J."/>
            <person name="Davis S.J."/>
            <person name="Pecinka A."/>
            <person name="Quesneville H."/>
            <person name="Colot V."/>
            <person name="Lysak M.A."/>
            <person name="Weigel D."/>
            <person name="Coupland G."/>
            <person name="Schneeberger K."/>
        </authorList>
    </citation>
    <scope>NUCLEOTIDE SEQUENCE [LARGE SCALE GENOMIC DNA]</scope>
    <source>
        <strain evidence="6">cv. Pajares</strain>
    </source>
</reference>
<keyword evidence="2" id="KW-0539">Nucleus</keyword>
<feature type="domain" description="KNOX2" evidence="4">
    <location>
        <begin position="41"/>
        <end position="96"/>
    </location>
</feature>
<dbReference type="SMART" id="SM01256">
    <property type="entry name" value="KNOX2"/>
    <property type="match status" value="1"/>
</dbReference>
<proteinExistence type="predicted"/>
<sequence>MYEQLLAAHVASLRIATPVDQLPKIDSQLSQLHTVAAKYSTLGVVVDNKELDYFRSHYVVLLCSFKEQLQHHVCVHTMEAITACWEIEQSLQSITGVFPS</sequence>
<evidence type="ECO:0000256" key="1">
    <source>
        <dbReference type="ARBA" id="ARBA00004123"/>
    </source>
</evidence>
<gene>
    <name evidence="5" type="ordered locus">AALP_Aa6g285300</name>
</gene>
<dbReference type="OrthoDB" id="1046535at2759"/>
<evidence type="ECO:0008006" key="7">
    <source>
        <dbReference type="Google" id="ProtNLM"/>
    </source>
</evidence>
<dbReference type="eggNOG" id="KOG0773">
    <property type="taxonomic scope" value="Eukaryota"/>
</dbReference>
<dbReference type="SMART" id="SM01255">
    <property type="entry name" value="KNOX1"/>
    <property type="match status" value="1"/>
</dbReference>
<organism evidence="5 6">
    <name type="scientific">Arabis alpina</name>
    <name type="common">Alpine rock-cress</name>
    <dbReference type="NCBI Taxonomy" id="50452"/>
    <lineage>
        <taxon>Eukaryota</taxon>
        <taxon>Viridiplantae</taxon>
        <taxon>Streptophyta</taxon>
        <taxon>Embryophyta</taxon>
        <taxon>Tracheophyta</taxon>
        <taxon>Spermatophyta</taxon>
        <taxon>Magnoliopsida</taxon>
        <taxon>eudicotyledons</taxon>
        <taxon>Gunneridae</taxon>
        <taxon>Pentapetalae</taxon>
        <taxon>rosids</taxon>
        <taxon>malvids</taxon>
        <taxon>Brassicales</taxon>
        <taxon>Brassicaceae</taxon>
        <taxon>Arabideae</taxon>
        <taxon>Arabis</taxon>
    </lineage>
</organism>
<dbReference type="GO" id="GO:0005634">
    <property type="term" value="C:nucleus"/>
    <property type="evidence" value="ECO:0007669"/>
    <property type="project" value="UniProtKB-SubCell"/>
</dbReference>
<dbReference type="AlphaFoldDB" id="A0A087GSA8"/>
<comment type="subcellular location">
    <subcellularLocation>
        <location evidence="1">Nucleus</location>
    </subcellularLocation>
</comment>
<dbReference type="Proteomes" id="UP000029120">
    <property type="component" value="Chromosome 6"/>
</dbReference>
<feature type="domain" description="KNOX1" evidence="3">
    <location>
        <begin position="1"/>
        <end position="34"/>
    </location>
</feature>
<accession>A0A087GSA8</accession>
<dbReference type="OMA" id="METVIAC"/>
<dbReference type="InterPro" id="IPR005541">
    <property type="entry name" value="KNOX2"/>
</dbReference>
<dbReference type="Gramene" id="KFK32760">
    <property type="protein sequence ID" value="KFK32760"/>
    <property type="gene ID" value="AALP_AA6G285300"/>
</dbReference>
<evidence type="ECO:0000259" key="3">
    <source>
        <dbReference type="SMART" id="SM01255"/>
    </source>
</evidence>
<evidence type="ECO:0000313" key="6">
    <source>
        <dbReference type="Proteomes" id="UP000029120"/>
    </source>
</evidence>
<dbReference type="InterPro" id="IPR005540">
    <property type="entry name" value="KNOX1"/>
</dbReference>
<protein>
    <recommendedName>
        <fullName evidence="7">KNOX2 domain-containing protein</fullName>
    </recommendedName>
</protein>
<evidence type="ECO:0000256" key="2">
    <source>
        <dbReference type="ARBA" id="ARBA00023242"/>
    </source>
</evidence>
<dbReference type="GO" id="GO:0003677">
    <property type="term" value="F:DNA binding"/>
    <property type="evidence" value="ECO:0007669"/>
    <property type="project" value="InterPro"/>
</dbReference>